<gene>
    <name evidence="12" type="ORF">Eint_110330</name>
</gene>
<dbReference type="GO" id="GO:0003883">
    <property type="term" value="F:CTP synthase activity"/>
    <property type="evidence" value="ECO:0007669"/>
    <property type="project" value="UniProtKB-UniRule"/>
</dbReference>
<evidence type="ECO:0000256" key="6">
    <source>
        <dbReference type="ARBA" id="ARBA00022962"/>
    </source>
</evidence>
<evidence type="ECO:0000256" key="9">
    <source>
        <dbReference type="RuleBase" id="RU810713"/>
    </source>
</evidence>
<dbReference type="GO" id="GO:0044210">
    <property type="term" value="P:'de novo' CTP biosynthetic process"/>
    <property type="evidence" value="ECO:0007669"/>
    <property type="project" value="UniProtKB-UniRule"/>
</dbReference>
<accession>E0SAA8</accession>
<dbReference type="PROSITE" id="PS51273">
    <property type="entry name" value="GATASE_TYPE_1"/>
    <property type="match status" value="1"/>
</dbReference>
<sequence>MKYIMVCGSVISGIGKGIVSSSIGVLLKSRGHNTTHFKIDPYLNYNAGEIHPREHGEVYVLDDGHTCDMDFGNYERFNMSDLSRKNSLSSGRLFEDLIKREKEGHFLGKTLQINPHAIDDVIRRIKMVAETPVEDFKSGRRVIPDVVIIELGGTVGESESSIYTDAFAKFQRIVGRSNCAFVSVDHLVELESGEQKTKSIQMGCRNFRRFGLSYDIIVCRGVRDPSKETREKISKNCWVEPGNVFGLPNLESVYLVPKFLEEHGMVESLNKVLGISSKEGDREILETFERLVQKHEDTVRIGIVGKYSPEFDSYTSLVHALRFSGASVGVNVEIEWINADSYTTEDLEKCNGIIIPGGFGARGIEGKISAIRYARENRIPLLGICLGYQLSIIEMCRNVLGMKDASSEEFNPSGKNLVVRFISDKNGVVDKKLRVGGYEVELEDGLVKRLYSGAEKIRERHRHRFEVVRSEVSSLCSYGLRFVGFSDERRAAKIFELTSHPFFVGVQFHPEFTARPNQPHPLITGLISASCRKLN</sequence>
<dbReference type="SUPFAM" id="SSF52317">
    <property type="entry name" value="Class I glutamine amidotransferase-like"/>
    <property type="match status" value="1"/>
</dbReference>
<evidence type="ECO:0000256" key="8">
    <source>
        <dbReference type="ARBA" id="ARBA00047781"/>
    </source>
</evidence>
<dbReference type="InterPro" id="IPR017926">
    <property type="entry name" value="GATASE"/>
</dbReference>
<dbReference type="RefSeq" id="XP_003073893.1">
    <property type="nucleotide sequence ID" value="XM_003073847.1"/>
</dbReference>
<dbReference type="UniPathway" id="UPA00159">
    <property type="reaction ID" value="UER00277"/>
</dbReference>
<dbReference type="InterPro" id="IPR027417">
    <property type="entry name" value="P-loop_NTPase"/>
</dbReference>
<evidence type="ECO:0000259" key="11">
    <source>
        <dbReference type="Pfam" id="PF06418"/>
    </source>
</evidence>
<organism evidence="12 13">
    <name type="scientific">Encephalitozoon intestinalis (strain ATCC 50506)</name>
    <name type="common">Microsporidian parasite</name>
    <name type="synonym">Septata intestinalis</name>
    <dbReference type="NCBI Taxonomy" id="876142"/>
    <lineage>
        <taxon>Eukaryota</taxon>
        <taxon>Fungi</taxon>
        <taxon>Fungi incertae sedis</taxon>
        <taxon>Microsporidia</taxon>
        <taxon>Unikaryonidae</taxon>
        <taxon>Encephalitozoon</taxon>
    </lineage>
</organism>
<dbReference type="NCBIfam" id="NF003792">
    <property type="entry name" value="PRK05380.1"/>
    <property type="match status" value="1"/>
</dbReference>
<dbReference type="PANTHER" id="PTHR11550">
    <property type="entry name" value="CTP SYNTHASE"/>
    <property type="match status" value="1"/>
</dbReference>
<keyword evidence="13" id="KW-1185">Reference proteome</keyword>
<dbReference type="OrthoDB" id="1739076at2759"/>
<dbReference type="PANTHER" id="PTHR11550:SF0">
    <property type="entry name" value="CTP SYNTHASE-RELATED"/>
    <property type="match status" value="1"/>
</dbReference>
<keyword evidence="7 9" id="KW-0665">Pyrimidine biosynthesis</keyword>
<evidence type="ECO:0000256" key="7">
    <source>
        <dbReference type="ARBA" id="ARBA00022975"/>
    </source>
</evidence>
<dbReference type="Gene3D" id="3.40.50.880">
    <property type="match status" value="1"/>
</dbReference>
<evidence type="ECO:0000259" key="10">
    <source>
        <dbReference type="Pfam" id="PF00117"/>
    </source>
</evidence>
<keyword evidence="3 9" id="KW-0436">Ligase</keyword>
<dbReference type="Pfam" id="PF06418">
    <property type="entry name" value="CTP_synth_N"/>
    <property type="match status" value="1"/>
</dbReference>
<reference evidence="12 13" key="2">
    <citation type="journal article" date="2012" name="Proc. Natl. Acad. Sci. U.S.A.">
        <title>Gain and loss of multiple functionally related, horizontally transferred genes in the reduced genomes of two microsporidian parasites.</title>
        <authorList>
            <person name="Pombert J.-F."/>
            <person name="Selman M."/>
            <person name="Burki F."/>
            <person name="Bardell F.T."/>
            <person name="Farinelli L."/>
            <person name="Solter L.F."/>
            <person name="Whitman D.W."/>
            <person name="Weiss L.M."/>
            <person name="Corradi N."/>
            <person name="Keeling P.J."/>
        </authorList>
    </citation>
    <scope>NUCLEOTIDE SEQUENCE [LARGE SCALE GENOMIC DNA]</scope>
    <source>
        <strain evidence="12 13">ATCC 50506</strain>
    </source>
</reference>
<comment type="pathway">
    <text evidence="1 9">Pyrimidine metabolism; CTP biosynthesis via de novo pathway; CTP from UDP: step 2/2.</text>
</comment>
<dbReference type="SUPFAM" id="SSF52540">
    <property type="entry name" value="P-loop containing nucleoside triphosphate hydrolases"/>
    <property type="match status" value="1"/>
</dbReference>
<dbReference type="EC" id="6.3.4.2" evidence="9"/>
<evidence type="ECO:0000256" key="5">
    <source>
        <dbReference type="ARBA" id="ARBA00022840"/>
    </source>
</evidence>
<protein>
    <recommendedName>
        <fullName evidence="9">CTP synthase</fullName>
        <ecNumber evidence="9">6.3.4.2</ecNumber>
    </recommendedName>
    <alternativeName>
        <fullName evidence="9">UTP--ammonia ligase</fullName>
    </alternativeName>
</protein>
<dbReference type="Proteomes" id="UP000002313">
    <property type="component" value="Chromosome XI"/>
</dbReference>
<feature type="domain" description="CTP synthase N-terminal" evidence="11">
    <location>
        <begin position="2"/>
        <end position="274"/>
    </location>
</feature>
<evidence type="ECO:0000313" key="12">
    <source>
        <dbReference type="EMBL" id="ADM12533.1"/>
    </source>
</evidence>
<evidence type="ECO:0000313" key="13">
    <source>
        <dbReference type="Proteomes" id="UP000002313"/>
    </source>
</evidence>
<dbReference type="GO" id="GO:0019856">
    <property type="term" value="P:pyrimidine nucleobase biosynthetic process"/>
    <property type="evidence" value="ECO:0007669"/>
    <property type="project" value="TreeGrafter"/>
</dbReference>
<dbReference type="InterPro" id="IPR017456">
    <property type="entry name" value="CTP_synthase_N"/>
</dbReference>
<dbReference type="KEGG" id="ein:Eint_110330"/>
<evidence type="ECO:0000256" key="3">
    <source>
        <dbReference type="ARBA" id="ARBA00022598"/>
    </source>
</evidence>
<evidence type="ECO:0000256" key="1">
    <source>
        <dbReference type="ARBA" id="ARBA00005171"/>
    </source>
</evidence>
<keyword evidence="6 9" id="KW-0315">Glutamine amidotransferase</keyword>
<dbReference type="HOGENOM" id="CLU_011675_5_0_1"/>
<keyword evidence="5 9" id="KW-0067">ATP-binding</keyword>
<dbReference type="InterPro" id="IPR029062">
    <property type="entry name" value="Class_I_gatase-like"/>
</dbReference>
<dbReference type="CDD" id="cd01746">
    <property type="entry name" value="GATase1_CTP_Synthase"/>
    <property type="match status" value="1"/>
</dbReference>
<comment type="catalytic activity">
    <reaction evidence="8 9">
        <text>UTP + L-glutamine + ATP + H2O = CTP + L-glutamate + ADP + phosphate + 2 H(+)</text>
        <dbReference type="Rhea" id="RHEA:26426"/>
        <dbReference type="ChEBI" id="CHEBI:15377"/>
        <dbReference type="ChEBI" id="CHEBI:15378"/>
        <dbReference type="ChEBI" id="CHEBI:29985"/>
        <dbReference type="ChEBI" id="CHEBI:30616"/>
        <dbReference type="ChEBI" id="CHEBI:37563"/>
        <dbReference type="ChEBI" id="CHEBI:43474"/>
        <dbReference type="ChEBI" id="CHEBI:46398"/>
        <dbReference type="ChEBI" id="CHEBI:58359"/>
        <dbReference type="ChEBI" id="CHEBI:456216"/>
        <dbReference type="EC" id="6.3.4.2"/>
    </reaction>
</comment>
<dbReference type="InterPro" id="IPR004468">
    <property type="entry name" value="CTP_synthase"/>
</dbReference>
<name>E0SAA8_ENCIT</name>
<feature type="domain" description="Glutamine amidotransferase" evidence="10">
    <location>
        <begin position="312"/>
        <end position="527"/>
    </location>
</feature>
<dbReference type="AlphaFoldDB" id="E0SAA8"/>
<dbReference type="GO" id="GO:0042802">
    <property type="term" value="F:identical protein binding"/>
    <property type="evidence" value="ECO:0007669"/>
    <property type="project" value="TreeGrafter"/>
</dbReference>
<reference evidence="12 13" key="1">
    <citation type="journal article" date="2010" name="Nat. Commun.">
        <title>The complete sequence of the smallest known nuclear genome from the microsporidian Encephalitozoon intestinalis.</title>
        <authorList>
            <person name="Corradi N."/>
            <person name="Pombert J.-F."/>
            <person name="Farinelli L."/>
            <person name="Didier E.S."/>
            <person name="Keeling P.J."/>
        </authorList>
    </citation>
    <scope>NUCLEOTIDE SEQUENCE [LARGE SCALE GENOMIC DNA]</scope>
    <source>
        <strain evidence="12 13">ATCC 50506</strain>
    </source>
</reference>
<evidence type="ECO:0000256" key="4">
    <source>
        <dbReference type="ARBA" id="ARBA00022741"/>
    </source>
</evidence>
<dbReference type="GeneID" id="9699601"/>
<dbReference type="InterPro" id="IPR033828">
    <property type="entry name" value="GATase1_CTP_Synthase"/>
</dbReference>
<comment type="function">
    <text evidence="9">Catalyzes the ATP-dependent amination of UTP to CTP with either L-glutamine or ammonia as the source of nitrogen.</text>
</comment>
<comment type="similarity">
    <text evidence="2 9">Belongs to the CTP synthase family.</text>
</comment>
<dbReference type="VEuPathDB" id="MicrosporidiaDB:Eint_110330"/>
<dbReference type="Gene3D" id="3.40.50.300">
    <property type="entry name" value="P-loop containing nucleotide triphosphate hydrolases"/>
    <property type="match status" value="1"/>
</dbReference>
<proteinExistence type="inferred from homology"/>
<dbReference type="EMBL" id="CP001952">
    <property type="protein sequence ID" value="ADM12533.1"/>
    <property type="molecule type" value="Genomic_DNA"/>
</dbReference>
<keyword evidence="4 9" id="KW-0547">Nucleotide-binding</keyword>
<dbReference type="Pfam" id="PF00117">
    <property type="entry name" value="GATase"/>
    <property type="match status" value="1"/>
</dbReference>
<dbReference type="GO" id="GO:0005524">
    <property type="term" value="F:ATP binding"/>
    <property type="evidence" value="ECO:0007669"/>
    <property type="project" value="UniProtKB-KW"/>
</dbReference>
<dbReference type="NCBIfam" id="TIGR00337">
    <property type="entry name" value="PyrG"/>
    <property type="match status" value="1"/>
</dbReference>
<evidence type="ECO:0000256" key="2">
    <source>
        <dbReference type="ARBA" id="ARBA00007533"/>
    </source>
</evidence>